<evidence type="ECO:0000313" key="3">
    <source>
        <dbReference type="EMBL" id="RVW82739.1"/>
    </source>
</evidence>
<dbReference type="EMBL" id="QGNW01000236">
    <property type="protein sequence ID" value="RVW82739.1"/>
    <property type="molecule type" value="Genomic_DNA"/>
</dbReference>
<comment type="similarity">
    <text evidence="1">Belongs to the UDP-glycosyltransferase family.</text>
</comment>
<comment type="caution">
    <text evidence="3">The sequence shown here is derived from an EMBL/GenBank/DDBJ whole genome shotgun (WGS) entry which is preliminary data.</text>
</comment>
<dbReference type="InterPro" id="IPR002213">
    <property type="entry name" value="UDP_glucos_trans"/>
</dbReference>
<evidence type="ECO:0000313" key="4">
    <source>
        <dbReference type="Proteomes" id="UP000288805"/>
    </source>
</evidence>
<dbReference type="CDD" id="cd03784">
    <property type="entry name" value="GT1_Gtf-like"/>
    <property type="match status" value="1"/>
</dbReference>
<accession>A0A438HEE5</accession>
<dbReference type="PANTHER" id="PTHR11926">
    <property type="entry name" value="GLUCOSYL/GLUCURONOSYL TRANSFERASES"/>
    <property type="match status" value="1"/>
</dbReference>
<gene>
    <name evidence="3" type="primary">UGT83A1_40</name>
    <name evidence="3" type="ORF">CK203_046889</name>
</gene>
<protein>
    <submittedName>
        <fullName evidence="3">UDP-glycosyltransferase 83A1</fullName>
    </submittedName>
</protein>
<evidence type="ECO:0000256" key="1">
    <source>
        <dbReference type="ARBA" id="ARBA00009995"/>
    </source>
</evidence>
<dbReference type="FunFam" id="3.40.50.2000:FF:000133">
    <property type="entry name" value="UDP-glycosyltransferase 83A1"/>
    <property type="match status" value="1"/>
</dbReference>
<organism evidence="3 4">
    <name type="scientific">Vitis vinifera</name>
    <name type="common">Grape</name>
    <dbReference type="NCBI Taxonomy" id="29760"/>
    <lineage>
        <taxon>Eukaryota</taxon>
        <taxon>Viridiplantae</taxon>
        <taxon>Streptophyta</taxon>
        <taxon>Embryophyta</taxon>
        <taxon>Tracheophyta</taxon>
        <taxon>Spermatophyta</taxon>
        <taxon>Magnoliopsida</taxon>
        <taxon>eudicotyledons</taxon>
        <taxon>Gunneridae</taxon>
        <taxon>Pentapetalae</taxon>
        <taxon>rosids</taxon>
        <taxon>Vitales</taxon>
        <taxon>Vitaceae</taxon>
        <taxon>Viteae</taxon>
        <taxon>Vitis</taxon>
    </lineage>
</organism>
<dbReference type="FunFam" id="3.40.50.2000:FF:000061">
    <property type="entry name" value="UDP-glycosyltransferase 83A1"/>
    <property type="match status" value="1"/>
</dbReference>
<keyword evidence="2 3" id="KW-0808">Transferase</keyword>
<dbReference type="Gene3D" id="3.40.50.2000">
    <property type="entry name" value="Glycogen Phosphorylase B"/>
    <property type="match status" value="2"/>
</dbReference>
<dbReference type="SUPFAM" id="SSF53756">
    <property type="entry name" value="UDP-Glycosyltransferase/glycogen phosphorylase"/>
    <property type="match status" value="1"/>
</dbReference>
<dbReference type="Proteomes" id="UP000288805">
    <property type="component" value="Unassembled WGS sequence"/>
</dbReference>
<dbReference type="Pfam" id="PF00201">
    <property type="entry name" value="UDPGT"/>
    <property type="match status" value="1"/>
</dbReference>
<name>A0A438HEE5_VITVI</name>
<sequence>MGKKPHVLALPYPAQGHVIPLMELSQWLVKLGFKVTFVNSDFNHKRVVNALSAKDDIGGQIRLVSIPDGLEAWEDRNDLGKLTKAILRVMPGKLEELIEEINGSDDELTCVIADGNLGWAMGVAEKMGIKRAAFWPAAAALLSLIFSVRKLVDDGILTNEGIPVKNQMIKLSETMPAMNTAHFAWTCIGDLNTQKFLFDLIRRNNKDILPAEWLVCNSIYDLEPAAFNLAPEMLPIGPLLASNRLGKSIGNFWPEDSTCLRWLDNQTACSVIYVAFGSFTVFDETQFQELALGLELTNRPFLWVVRPDITTGKHEGYPEGFQERVGTRGLMVGWAPQQKVLSHPSIACFLSHCGWNSTMEGVSNGVPFLCWPYFADQFLNQGYICDVWKVGLGFNRDERGIIQQGEIKNKVNQLLLDEKIKARAMVLKEMAMNGVTEGGNSHKNFKNFIEWIKS</sequence>
<reference evidence="3 4" key="1">
    <citation type="journal article" date="2018" name="PLoS Genet.">
        <title>Population sequencing reveals clonal diversity and ancestral inbreeding in the grapevine cultivar Chardonnay.</title>
        <authorList>
            <person name="Roach M.J."/>
            <person name="Johnson D.L."/>
            <person name="Bohlmann J."/>
            <person name="van Vuuren H.J."/>
            <person name="Jones S.J."/>
            <person name="Pretorius I.S."/>
            <person name="Schmidt S.A."/>
            <person name="Borneman A.R."/>
        </authorList>
    </citation>
    <scope>NUCLEOTIDE SEQUENCE [LARGE SCALE GENOMIC DNA]</scope>
    <source>
        <strain evidence="4">cv. Chardonnay</strain>
        <tissue evidence="3">Leaf</tissue>
    </source>
</reference>
<dbReference type="PANTHER" id="PTHR11926:SF1412">
    <property type="entry name" value="UDP-GLYCOSYLTRANSFERASE 83A1-LIKE"/>
    <property type="match status" value="1"/>
</dbReference>
<dbReference type="GO" id="GO:0008194">
    <property type="term" value="F:UDP-glycosyltransferase activity"/>
    <property type="evidence" value="ECO:0007669"/>
    <property type="project" value="InterPro"/>
</dbReference>
<evidence type="ECO:0000256" key="2">
    <source>
        <dbReference type="ARBA" id="ARBA00022679"/>
    </source>
</evidence>
<dbReference type="AlphaFoldDB" id="A0A438HEE5"/>
<proteinExistence type="inferred from homology"/>